<dbReference type="RefSeq" id="WP_006982706.1">
    <property type="nucleotide sequence ID" value="NZ_ABVL01000024.1"/>
</dbReference>
<proteinExistence type="predicted"/>
<evidence type="ECO:0000256" key="2">
    <source>
        <dbReference type="ARBA" id="ARBA00011985"/>
    </source>
</evidence>
<dbReference type="AlphaFoldDB" id="B4D8Z5"/>
<evidence type="ECO:0000256" key="4">
    <source>
        <dbReference type="SAM" id="MobiDB-lite"/>
    </source>
</evidence>
<dbReference type="EMBL" id="ABVL01000024">
    <property type="protein sequence ID" value="EDY17040.1"/>
    <property type="molecule type" value="Genomic_DNA"/>
</dbReference>
<reference evidence="5 6" key="1">
    <citation type="journal article" date="2011" name="J. Bacteriol.">
        <title>Genome sequence of Chthoniobacter flavus Ellin428, an aerobic heterotrophic soil bacterium.</title>
        <authorList>
            <person name="Kant R."/>
            <person name="van Passel M.W."/>
            <person name="Palva A."/>
            <person name="Lucas S."/>
            <person name="Lapidus A."/>
            <person name="Glavina Del Rio T."/>
            <person name="Dalin E."/>
            <person name="Tice H."/>
            <person name="Bruce D."/>
            <person name="Goodwin L."/>
            <person name="Pitluck S."/>
            <person name="Larimer F.W."/>
            <person name="Land M.L."/>
            <person name="Hauser L."/>
            <person name="Sangwan P."/>
            <person name="de Vos W.M."/>
            <person name="Janssen P.H."/>
            <person name="Smidt H."/>
        </authorList>
    </citation>
    <scope>NUCLEOTIDE SEQUENCE [LARGE SCALE GENOMIC DNA]</scope>
    <source>
        <strain evidence="5 6">Ellin428</strain>
    </source>
</reference>
<dbReference type="Gene3D" id="3.40.50.450">
    <property type="match status" value="1"/>
</dbReference>
<evidence type="ECO:0000313" key="5">
    <source>
        <dbReference type="EMBL" id="EDY17040.1"/>
    </source>
</evidence>
<comment type="caution">
    <text evidence="5">The sequence shown here is derived from an EMBL/GenBank/DDBJ whole genome shotgun (WGS) entry which is preliminary data.</text>
</comment>
<dbReference type="InterPro" id="IPR005269">
    <property type="entry name" value="LOG"/>
</dbReference>
<dbReference type="PANTHER" id="PTHR43393">
    <property type="entry name" value="CYTOKININ RIBOSIDE 5'-MONOPHOSPHATE PHOSPHORIBOHYDROLASE"/>
    <property type="match status" value="1"/>
</dbReference>
<dbReference type="SUPFAM" id="SSF102405">
    <property type="entry name" value="MCP/YpsA-like"/>
    <property type="match status" value="1"/>
</dbReference>
<evidence type="ECO:0000313" key="6">
    <source>
        <dbReference type="Proteomes" id="UP000005824"/>
    </source>
</evidence>
<dbReference type="GO" id="GO:0008714">
    <property type="term" value="F:AMP nucleosidase activity"/>
    <property type="evidence" value="ECO:0007669"/>
    <property type="project" value="UniProtKB-EC"/>
</dbReference>
<gene>
    <name evidence="5" type="ORF">CfE428DRAFT_5385</name>
</gene>
<sequence>MQDFTAGGISATPNKTQTTGNPKTDELIKQLVCEWECTKSCELIEEMIITALKMGRDRTTTADLKLFNRSLKELRYAARVFTPYRHVHKVVVFGSARTKATEPEAVAAEEFARRMHEDLGYMTITGGGDGIMGAAQRGAGRENSFGLNIRLPFEQKANETIHGDQKLINFNYFFTRKLNFVKETHAVALFPGGFGTMDEGFEVLTLMQTGKARIIPVVMVDRHDGTYWKTWIHFLEEHLLRLGLVSDDDFSLFKVCASVDEAVAEIAQFYKNFNSYRWVGQKMVIRVQRRLTDKAIELINAAFDDILDGNRITQGVALHEEANEPDILELPRLVMVPKRKNFGRFRKLIDAINAAETVQ</sequence>
<dbReference type="InterPro" id="IPR031100">
    <property type="entry name" value="LOG_fam"/>
</dbReference>
<comment type="catalytic activity">
    <reaction evidence="1">
        <text>AMP + H2O = D-ribose 5-phosphate + adenine</text>
        <dbReference type="Rhea" id="RHEA:20129"/>
        <dbReference type="ChEBI" id="CHEBI:15377"/>
        <dbReference type="ChEBI" id="CHEBI:16708"/>
        <dbReference type="ChEBI" id="CHEBI:78346"/>
        <dbReference type="ChEBI" id="CHEBI:456215"/>
        <dbReference type="EC" id="3.2.2.4"/>
    </reaction>
</comment>
<dbReference type="GO" id="GO:0009691">
    <property type="term" value="P:cytokinin biosynthetic process"/>
    <property type="evidence" value="ECO:0007669"/>
    <property type="project" value="InterPro"/>
</dbReference>
<organism evidence="5 6">
    <name type="scientific">Chthoniobacter flavus Ellin428</name>
    <dbReference type="NCBI Taxonomy" id="497964"/>
    <lineage>
        <taxon>Bacteria</taxon>
        <taxon>Pseudomonadati</taxon>
        <taxon>Verrucomicrobiota</taxon>
        <taxon>Spartobacteria</taxon>
        <taxon>Chthoniobacterales</taxon>
        <taxon>Chthoniobacteraceae</taxon>
        <taxon>Chthoniobacter</taxon>
    </lineage>
</organism>
<protein>
    <recommendedName>
        <fullName evidence="3">AMP nucleosidase</fullName>
        <ecNumber evidence="2">3.2.2.4</ecNumber>
    </recommendedName>
    <alternativeName>
        <fullName evidence="3">AMP nucleosidase</fullName>
    </alternativeName>
</protein>
<name>B4D8Z5_9BACT</name>
<evidence type="ECO:0000256" key="1">
    <source>
        <dbReference type="ARBA" id="ARBA00000274"/>
    </source>
</evidence>
<dbReference type="GO" id="GO:0005829">
    <property type="term" value="C:cytosol"/>
    <property type="evidence" value="ECO:0007669"/>
    <property type="project" value="TreeGrafter"/>
</dbReference>
<dbReference type="STRING" id="497964.CfE428DRAFT_5385"/>
<dbReference type="EC" id="3.2.2.4" evidence="2"/>
<dbReference type="InterPro" id="IPR052341">
    <property type="entry name" value="LOG_family_nucleotidases"/>
</dbReference>
<dbReference type="PANTHER" id="PTHR43393:SF2">
    <property type="entry name" value="CYTOKININ RIBOSIDE 5'-MONOPHOSPHATE PHOSPHORIBOHYDROLASE"/>
    <property type="match status" value="1"/>
</dbReference>
<dbReference type="NCBIfam" id="TIGR00730">
    <property type="entry name" value="Rossman fold protein, TIGR00730 family"/>
    <property type="match status" value="1"/>
</dbReference>
<dbReference type="eggNOG" id="COG1611">
    <property type="taxonomic scope" value="Bacteria"/>
</dbReference>
<accession>B4D8Z5</accession>
<dbReference type="InParanoid" id="B4D8Z5"/>
<evidence type="ECO:0000256" key="3">
    <source>
        <dbReference type="ARBA" id="ARBA00031983"/>
    </source>
</evidence>
<feature type="region of interest" description="Disordered" evidence="4">
    <location>
        <begin position="1"/>
        <end position="22"/>
    </location>
</feature>
<dbReference type="Pfam" id="PF03641">
    <property type="entry name" value="Lysine_decarbox"/>
    <property type="match status" value="1"/>
</dbReference>
<dbReference type="Proteomes" id="UP000005824">
    <property type="component" value="Unassembled WGS sequence"/>
</dbReference>
<feature type="compositionally biased region" description="Polar residues" evidence="4">
    <location>
        <begin position="11"/>
        <end position="22"/>
    </location>
</feature>
<keyword evidence="6" id="KW-1185">Reference proteome</keyword>